<dbReference type="RefSeq" id="YP_010754969.1">
    <property type="nucleotide sequence ID" value="NC_073466.1"/>
</dbReference>
<evidence type="ECO:0000313" key="2">
    <source>
        <dbReference type="EMBL" id="UYL87132.1"/>
    </source>
</evidence>
<dbReference type="EMBL" id="OP434449">
    <property type="protein sequence ID" value="UYL87132.1"/>
    <property type="molecule type" value="Genomic_DNA"/>
</dbReference>
<dbReference type="KEGG" id="vg:80019575"/>
<evidence type="ECO:0000313" key="3">
    <source>
        <dbReference type="Proteomes" id="UP001164797"/>
    </source>
</evidence>
<proteinExistence type="predicted"/>
<evidence type="ECO:0000256" key="1">
    <source>
        <dbReference type="SAM" id="MobiDB-lite"/>
    </source>
</evidence>
<gene>
    <name evidence="2" type="primary">11</name>
    <name evidence="2" type="ORF">SEA_OSCARSO_11</name>
</gene>
<dbReference type="Proteomes" id="UP001164797">
    <property type="component" value="Segment"/>
</dbReference>
<sequence>MVAAPDTLDALRRDIGRALEVMRKLEPGYTKAKKYGEGTAPEIAGSRVAQTIIDQAEAAPVSFAHIPVEVISEKVELASITAAEAQAKAILDKWFDLNDIDDEAQDWIRQACMLGDFYVIIDPTEEDEDGRAIVETARALASSPFDTVVVYDRRTEREAQYGLHVWDAGSKNDPRVRAMLYYDDASVKLISRAGSKGTTGGDFELDVDPDEDDADAWIFHNGDRMLISHLAIGGKPYGVPVHKKAWGPQDAITKISANNLVNVDAQGLPSRWALMDPAAELDDDIDDDFGTDGPSSTTSDGLTKATAGPSRVRAVPGAIAMLRGVKQVGTFDQGSSDTFLKNLDWYVRAMAVATGIALFEFDLNGEQPSGEARRRAEGRANRKAARIKRQAAAFFRDLADTVLALTGVVGTVTVNFNPSETSTDKDGLELVALKVKAGVPVRAALLEAGYSAEQVEEWYPTGAPAVSPDLLTVLATALNALGNAKTLGVITDDELAAMLPEILTGARGEGPTVEAPAPELDGVVTNAAADMRQKADALGVLIRAGVDQAEAAEAVGLPGLTFPNLPTTIRVPERDAAGIEDA</sequence>
<dbReference type="GeneID" id="80019575"/>
<reference evidence="2" key="1">
    <citation type="submission" date="2022-09" db="EMBL/GenBank/DDBJ databases">
        <authorList>
            <person name="Washington J.M."/>
            <person name="Situmorang M.A."/>
            <person name="Garlena R.A."/>
            <person name="Russell D.A."/>
            <person name="Jacobs-Sera D."/>
            <person name="Hatfull G.F."/>
        </authorList>
    </citation>
    <scope>NUCLEOTIDE SEQUENCE</scope>
</reference>
<dbReference type="Pfam" id="PF05133">
    <property type="entry name" value="SPP1_portal"/>
    <property type="match status" value="1"/>
</dbReference>
<protein>
    <submittedName>
        <fullName evidence="2">Portal protein</fullName>
    </submittedName>
</protein>
<name>A0A9X9P6D0_9CAUD</name>
<accession>A0A9X9P6D0</accession>
<organism evidence="2 3">
    <name type="scientific">Microbacterium phage OscarSo</name>
    <dbReference type="NCBI Taxonomy" id="2985324"/>
    <lineage>
        <taxon>Viruses</taxon>
        <taxon>Duplodnaviria</taxon>
        <taxon>Heunggongvirae</taxon>
        <taxon>Uroviricota</taxon>
        <taxon>Caudoviricetes</taxon>
        <taxon>Oscarsovirus</taxon>
        <taxon>Oscarsovirus oscarso</taxon>
    </lineage>
</organism>
<dbReference type="InterPro" id="IPR021145">
    <property type="entry name" value="Portal_protein_SPP1_Gp6-like"/>
</dbReference>
<keyword evidence="3" id="KW-1185">Reference proteome</keyword>
<feature type="region of interest" description="Disordered" evidence="1">
    <location>
        <begin position="283"/>
        <end position="309"/>
    </location>
</feature>